<dbReference type="Pfam" id="PF00723">
    <property type="entry name" value="Glyco_hydro_15"/>
    <property type="match status" value="1"/>
</dbReference>
<dbReference type="InterPro" id="IPR012341">
    <property type="entry name" value="6hp_glycosidase-like_sf"/>
</dbReference>
<organism evidence="2 3">
    <name type="scientific">Paraburkholderia terrae</name>
    <dbReference type="NCBI Taxonomy" id="311230"/>
    <lineage>
        <taxon>Bacteria</taxon>
        <taxon>Pseudomonadati</taxon>
        <taxon>Pseudomonadota</taxon>
        <taxon>Betaproteobacteria</taxon>
        <taxon>Burkholderiales</taxon>
        <taxon>Burkholderiaceae</taxon>
        <taxon>Paraburkholderia</taxon>
    </lineage>
</organism>
<dbReference type="InterPro" id="IPR008928">
    <property type="entry name" value="6-hairpin_glycosidase_sf"/>
</dbReference>
<name>A0ABM7U198_9BURK</name>
<protein>
    <recommendedName>
        <fullName evidence="1">GH15-like domain-containing protein</fullName>
    </recommendedName>
</protein>
<proteinExistence type="predicted"/>
<gene>
    <name evidence="2" type="ORF">PTKU64_85610</name>
</gene>
<accession>A0ABM7U198</accession>
<evidence type="ECO:0000259" key="1">
    <source>
        <dbReference type="Pfam" id="PF00723"/>
    </source>
</evidence>
<dbReference type="Proteomes" id="UP001319874">
    <property type="component" value="Chromosome 4"/>
</dbReference>
<evidence type="ECO:0000313" key="3">
    <source>
        <dbReference type="Proteomes" id="UP001319874"/>
    </source>
</evidence>
<dbReference type="SUPFAM" id="SSF48208">
    <property type="entry name" value="Six-hairpin glycosidases"/>
    <property type="match status" value="1"/>
</dbReference>
<sequence>MLGIVLFLPRHTDDGLGEGEGAFLACSFWLADNLFLQGRRDEARTLFERLLSLRNDVGLLSEEYDVHSRRLVGNFPQAFSHIALVNTGLTLTRGHARAGASGNNIHANGND</sequence>
<evidence type="ECO:0000313" key="2">
    <source>
        <dbReference type="EMBL" id="BCZ84886.1"/>
    </source>
</evidence>
<dbReference type="InterPro" id="IPR011613">
    <property type="entry name" value="GH15-like"/>
</dbReference>
<keyword evidence="3" id="KW-1185">Reference proteome</keyword>
<feature type="domain" description="GH15-like" evidence="1">
    <location>
        <begin position="13"/>
        <end position="88"/>
    </location>
</feature>
<dbReference type="Gene3D" id="1.50.10.10">
    <property type="match status" value="1"/>
</dbReference>
<dbReference type="EMBL" id="AP024958">
    <property type="protein sequence ID" value="BCZ84886.1"/>
    <property type="molecule type" value="Genomic_DNA"/>
</dbReference>
<reference evidence="2 3" key="1">
    <citation type="journal article" date="2022" name="Front. Microbiol.">
        <title>Identification and characterization of a novel class of self-sufficient cytochrome P450 hydroxylase involved in cyclohexanecarboxylate degradation in Paraburkholderia terrae strain KU-64.</title>
        <authorList>
            <person name="Yamamoto T."/>
            <person name="Hasegawa Y."/>
            <person name="Iwaki H."/>
        </authorList>
    </citation>
    <scope>NUCLEOTIDE SEQUENCE [LARGE SCALE GENOMIC DNA]</scope>
    <source>
        <strain evidence="2 3">KU-64</strain>
    </source>
</reference>